<evidence type="ECO:0000256" key="1">
    <source>
        <dbReference type="SAM" id="MobiDB-lite"/>
    </source>
</evidence>
<feature type="compositionally biased region" description="Gly residues" evidence="1">
    <location>
        <begin position="65"/>
        <end position="74"/>
    </location>
</feature>
<organism evidence="2 3">
    <name type="scientific">Deinococcus radiotolerans</name>
    <dbReference type="NCBI Taxonomy" id="1309407"/>
    <lineage>
        <taxon>Bacteria</taxon>
        <taxon>Thermotogati</taxon>
        <taxon>Deinococcota</taxon>
        <taxon>Deinococci</taxon>
        <taxon>Deinococcales</taxon>
        <taxon>Deinococcaceae</taxon>
        <taxon>Deinococcus</taxon>
    </lineage>
</organism>
<proteinExistence type="predicted"/>
<feature type="region of interest" description="Disordered" evidence="1">
    <location>
        <begin position="53"/>
        <end position="74"/>
    </location>
</feature>
<keyword evidence="3" id="KW-1185">Reference proteome</keyword>
<evidence type="ECO:0000313" key="2">
    <source>
        <dbReference type="EMBL" id="GGL12759.1"/>
    </source>
</evidence>
<dbReference type="EMBL" id="BMPE01000014">
    <property type="protein sequence ID" value="GGL12759.1"/>
    <property type="molecule type" value="Genomic_DNA"/>
</dbReference>
<sequence length="74" mass="7781">MSEAWWAHLWAKLKRLECLPDVLPPPPVTLSPARVAELEAAVVRAWEPYAAGHIPKGSGKPNGTLCGGAGAPEG</sequence>
<dbReference type="Proteomes" id="UP000604341">
    <property type="component" value="Unassembled WGS sequence"/>
</dbReference>
<reference evidence="3" key="1">
    <citation type="journal article" date="2019" name="Int. J. Syst. Evol. Microbiol.">
        <title>The Global Catalogue of Microorganisms (GCM) 10K type strain sequencing project: providing services to taxonomists for standard genome sequencing and annotation.</title>
        <authorList>
            <consortium name="The Broad Institute Genomics Platform"/>
            <consortium name="The Broad Institute Genome Sequencing Center for Infectious Disease"/>
            <person name="Wu L."/>
            <person name="Ma J."/>
        </authorList>
    </citation>
    <scope>NUCLEOTIDE SEQUENCE [LARGE SCALE GENOMIC DNA]</scope>
    <source>
        <strain evidence="3">JCM 19173</strain>
    </source>
</reference>
<protein>
    <submittedName>
        <fullName evidence="2">Uncharacterized protein</fullName>
    </submittedName>
</protein>
<gene>
    <name evidence="2" type="ORF">GCM10010844_34350</name>
</gene>
<comment type="caution">
    <text evidence="2">The sequence shown here is derived from an EMBL/GenBank/DDBJ whole genome shotgun (WGS) entry which is preliminary data.</text>
</comment>
<accession>A0ABQ2FNY7</accession>
<name>A0ABQ2FNY7_9DEIO</name>
<evidence type="ECO:0000313" key="3">
    <source>
        <dbReference type="Proteomes" id="UP000604341"/>
    </source>
</evidence>